<dbReference type="RefSeq" id="WP_188393430.1">
    <property type="nucleotide sequence ID" value="NZ_BMEV01000110.1"/>
</dbReference>
<dbReference type="Proteomes" id="UP000602050">
    <property type="component" value="Unassembled WGS sequence"/>
</dbReference>
<protein>
    <submittedName>
        <fullName evidence="1">Uncharacterized protein</fullName>
    </submittedName>
</protein>
<reference evidence="1" key="1">
    <citation type="journal article" date="2014" name="Int. J. Syst. Evol. Microbiol.">
        <title>Complete genome sequence of Corynebacterium casei LMG S-19264T (=DSM 44701T), isolated from a smear-ripened cheese.</title>
        <authorList>
            <consortium name="US DOE Joint Genome Institute (JGI-PGF)"/>
            <person name="Walter F."/>
            <person name="Albersmeier A."/>
            <person name="Kalinowski J."/>
            <person name="Ruckert C."/>
        </authorList>
    </citation>
    <scope>NUCLEOTIDE SEQUENCE</scope>
    <source>
        <strain evidence="1">CGMCC 1.12360</strain>
    </source>
</reference>
<dbReference type="EMBL" id="BMEV01000110">
    <property type="protein sequence ID" value="GFZ91277.1"/>
    <property type="molecule type" value="Genomic_DNA"/>
</dbReference>
<comment type="caution">
    <text evidence="1">The sequence shown here is derived from an EMBL/GenBank/DDBJ whole genome shotgun (WGS) entry which is preliminary data.</text>
</comment>
<evidence type="ECO:0000313" key="2">
    <source>
        <dbReference type="Proteomes" id="UP000602050"/>
    </source>
</evidence>
<evidence type="ECO:0000313" key="1">
    <source>
        <dbReference type="EMBL" id="GFZ91277.1"/>
    </source>
</evidence>
<reference evidence="1" key="2">
    <citation type="submission" date="2020-09" db="EMBL/GenBank/DDBJ databases">
        <authorList>
            <person name="Sun Q."/>
            <person name="Zhou Y."/>
        </authorList>
    </citation>
    <scope>NUCLEOTIDE SEQUENCE</scope>
    <source>
        <strain evidence="1">CGMCC 1.12360</strain>
    </source>
</reference>
<sequence>MGLEKQHNDLLLVKQKKINNIQLLRNQYTISLLNVGLREGLLNSQEMYEVQIQLMQILKESIRRYTREESSSISSDVAEEILTSILYAVDAFLFQLGDPENAINFVKKNNMEITYEQGVKIVKDCLEETRALFKEIRNNKLDVAVDSYNITIDESIPLFLKKYEVVFDAHNTMASIDYPLAIDDMTIQGVYYLKQYLTYLKIETEFCQMFNQDDLRDLLVNYGRMCGFDYRIELFNIFELVLNNAVFSVLSGELPSRIRISVQQYKEIKNLFSNISDSQIQLIILEAVEKLLHHFNISDSLMSYYIKQCGINLAKRLKSVVKHNRLQTVVILEQELKTPPLTTFNASDRMSDHRFRLLIEKIMNCEKSVDKIDIIRTNFHSLHDYIDILNTDCLLNDEYEELFKTFGDVELAILTKIVFYEELRNNSIYLSSPNIRKREIESEWQDQFIKFINKIHPSRKSVIQQYVYEIDYEEISFY</sequence>
<dbReference type="Pfam" id="PF19677">
    <property type="entry name" value="DUF6179"/>
    <property type="match status" value="1"/>
</dbReference>
<name>A0A8J2TTZ0_9BACI</name>
<dbReference type="AlphaFoldDB" id="A0A8J2TTZ0"/>
<keyword evidence="2" id="KW-1185">Reference proteome</keyword>
<organism evidence="1 2">
    <name type="scientific">Compostibacillus humi</name>
    <dbReference type="NCBI Taxonomy" id="1245525"/>
    <lineage>
        <taxon>Bacteria</taxon>
        <taxon>Bacillati</taxon>
        <taxon>Bacillota</taxon>
        <taxon>Bacilli</taxon>
        <taxon>Bacillales</taxon>
        <taxon>Bacillaceae</taxon>
        <taxon>Compostibacillus</taxon>
    </lineage>
</organism>
<dbReference type="InterPro" id="IPR045751">
    <property type="entry name" value="DUF6179"/>
</dbReference>
<gene>
    <name evidence="1" type="ORF">GCM10010978_32430</name>
</gene>
<proteinExistence type="predicted"/>
<accession>A0A8J2TTZ0</accession>